<evidence type="ECO:0000313" key="3">
    <source>
        <dbReference type="Proteomes" id="UP000559256"/>
    </source>
</evidence>
<dbReference type="OrthoDB" id="408973at2759"/>
<proteinExistence type="predicted"/>
<dbReference type="EMBL" id="JAACJM010000209">
    <property type="protein sequence ID" value="KAF5337748.1"/>
    <property type="molecule type" value="Genomic_DNA"/>
</dbReference>
<evidence type="ECO:0000259" key="1">
    <source>
        <dbReference type="Pfam" id="PF13468"/>
    </source>
</evidence>
<organism evidence="2 3">
    <name type="scientific">Tetrapyrgos nigripes</name>
    <dbReference type="NCBI Taxonomy" id="182062"/>
    <lineage>
        <taxon>Eukaryota</taxon>
        <taxon>Fungi</taxon>
        <taxon>Dikarya</taxon>
        <taxon>Basidiomycota</taxon>
        <taxon>Agaricomycotina</taxon>
        <taxon>Agaricomycetes</taxon>
        <taxon>Agaricomycetidae</taxon>
        <taxon>Agaricales</taxon>
        <taxon>Marasmiineae</taxon>
        <taxon>Marasmiaceae</taxon>
        <taxon>Tetrapyrgos</taxon>
    </lineage>
</organism>
<accession>A0A8H5CBL0</accession>
<dbReference type="Proteomes" id="UP000559256">
    <property type="component" value="Unassembled WGS sequence"/>
</dbReference>
<comment type="caution">
    <text evidence="2">The sequence shown here is derived from an EMBL/GenBank/DDBJ whole genome shotgun (WGS) entry which is preliminary data.</text>
</comment>
<dbReference type="Gene3D" id="3.10.180.10">
    <property type="entry name" value="2,3-Dihydroxybiphenyl 1,2-Dioxygenase, domain 1"/>
    <property type="match status" value="1"/>
</dbReference>
<protein>
    <recommendedName>
        <fullName evidence="1">Glyoxalase-like domain-containing protein</fullName>
    </recommendedName>
</protein>
<feature type="domain" description="Glyoxalase-like" evidence="1">
    <location>
        <begin position="11"/>
        <end position="220"/>
    </location>
</feature>
<dbReference type="Pfam" id="PF13468">
    <property type="entry name" value="Glyoxalase_3"/>
    <property type="match status" value="1"/>
</dbReference>
<gene>
    <name evidence="2" type="ORF">D9758_016036</name>
</gene>
<name>A0A8H5CBL0_9AGAR</name>
<dbReference type="PANTHER" id="PTHR40265">
    <property type="entry name" value="BLL2707 PROTEIN"/>
    <property type="match status" value="1"/>
</dbReference>
<sequence>MTSPPPATNCLDHIIHLSPPGRLHETVKQFEKLGFAVTPGGKHADGLTENALVVLSDGVYLELIAFIHHPDFYAPGSAERDSRENHWWAKKSSGWIDFCFLDLLNASTMEDKDSKDENGDSDASNRSSLMNLINSRYQSMEGRECPSYVSEIYGGRIRPDGIEMKWMVTFPPLEKRGVLPFFCRDLTSRVLRVPIDPLIYVEHPSTAMGVAFVRISCPETGLDDVLRRLSYAIGSVPEKTDGQSGIGYEWELVAPNAINGAKPRLILVPSTNTYTDREGIFEVGIFAKEVEGNKSNASNTVEGSLVWVKV</sequence>
<dbReference type="InterPro" id="IPR029068">
    <property type="entry name" value="Glyas_Bleomycin-R_OHBP_Dase"/>
</dbReference>
<dbReference type="InterPro" id="IPR025870">
    <property type="entry name" value="Glyoxalase-like_dom"/>
</dbReference>
<evidence type="ECO:0000313" key="2">
    <source>
        <dbReference type="EMBL" id="KAF5337748.1"/>
    </source>
</evidence>
<dbReference type="PANTHER" id="PTHR40265:SF1">
    <property type="entry name" value="GLYOXALASE-LIKE DOMAIN-CONTAINING PROTEIN"/>
    <property type="match status" value="1"/>
</dbReference>
<reference evidence="2 3" key="1">
    <citation type="journal article" date="2020" name="ISME J.">
        <title>Uncovering the hidden diversity of litter-decomposition mechanisms in mushroom-forming fungi.</title>
        <authorList>
            <person name="Floudas D."/>
            <person name="Bentzer J."/>
            <person name="Ahren D."/>
            <person name="Johansson T."/>
            <person name="Persson P."/>
            <person name="Tunlid A."/>
        </authorList>
    </citation>
    <scope>NUCLEOTIDE SEQUENCE [LARGE SCALE GENOMIC DNA]</scope>
    <source>
        <strain evidence="2 3">CBS 291.85</strain>
    </source>
</reference>
<dbReference type="AlphaFoldDB" id="A0A8H5CBL0"/>
<keyword evidence="3" id="KW-1185">Reference proteome</keyword>